<proteinExistence type="predicted"/>
<evidence type="ECO:0000313" key="3">
    <source>
        <dbReference type="EMBL" id="GAA4974077.1"/>
    </source>
</evidence>
<accession>A0ABP9HM46</accession>
<feature type="transmembrane region" description="Helical" evidence="2">
    <location>
        <begin position="452"/>
        <end position="469"/>
    </location>
</feature>
<feature type="transmembrane region" description="Helical" evidence="2">
    <location>
        <begin position="504"/>
        <end position="525"/>
    </location>
</feature>
<evidence type="ECO:0000313" key="4">
    <source>
        <dbReference type="Proteomes" id="UP001501195"/>
    </source>
</evidence>
<dbReference type="Proteomes" id="UP001501195">
    <property type="component" value="Unassembled WGS sequence"/>
</dbReference>
<keyword evidence="2" id="KW-0812">Transmembrane</keyword>
<organism evidence="3 4">
    <name type="scientific">Kineococcus glutinatus</name>
    <dbReference type="NCBI Taxonomy" id="1070872"/>
    <lineage>
        <taxon>Bacteria</taxon>
        <taxon>Bacillati</taxon>
        <taxon>Actinomycetota</taxon>
        <taxon>Actinomycetes</taxon>
        <taxon>Kineosporiales</taxon>
        <taxon>Kineosporiaceae</taxon>
        <taxon>Kineococcus</taxon>
    </lineage>
</organism>
<feature type="transmembrane region" description="Helical" evidence="2">
    <location>
        <begin position="344"/>
        <end position="361"/>
    </location>
</feature>
<gene>
    <name evidence="3" type="ORF">GCM10023225_14190</name>
</gene>
<dbReference type="EMBL" id="BAABIL010000184">
    <property type="protein sequence ID" value="GAA4974077.1"/>
    <property type="molecule type" value="Genomic_DNA"/>
</dbReference>
<feature type="compositionally biased region" description="Basic and acidic residues" evidence="1">
    <location>
        <begin position="1"/>
        <end position="21"/>
    </location>
</feature>
<feature type="transmembrane region" description="Helical" evidence="2">
    <location>
        <begin position="397"/>
        <end position="418"/>
    </location>
</feature>
<feature type="transmembrane region" description="Helical" evidence="2">
    <location>
        <begin position="78"/>
        <end position="99"/>
    </location>
</feature>
<feature type="compositionally biased region" description="Polar residues" evidence="1">
    <location>
        <begin position="37"/>
        <end position="50"/>
    </location>
</feature>
<feature type="transmembrane region" description="Helical" evidence="2">
    <location>
        <begin position="532"/>
        <end position="549"/>
    </location>
</feature>
<feature type="transmembrane region" description="Helical" evidence="2">
    <location>
        <begin position="106"/>
        <end position="125"/>
    </location>
</feature>
<feature type="transmembrane region" description="Helical" evidence="2">
    <location>
        <begin position="592"/>
        <end position="611"/>
    </location>
</feature>
<keyword evidence="2" id="KW-0472">Membrane</keyword>
<feature type="transmembrane region" description="Helical" evidence="2">
    <location>
        <begin position="268"/>
        <end position="288"/>
    </location>
</feature>
<reference evidence="4" key="1">
    <citation type="journal article" date="2019" name="Int. J. Syst. Evol. Microbiol.">
        <title>The Global Catalogue of Microorganisms (GCM) 10K type strain sequencing project: providing services to taxonomists for standard genome sequencing and annotation.</title>
        <authorList>
            <consortium name="The Broad Institute Genomics Platform"/>
            <consortium name="The Broad Institute Genome Sequencing Center for Infectious Disease"/>
            <person name="Wu L."/>
            <person name="Ma J."/>
        </authorList>
    </citation>
    <scope>NUCLEOTIDE SEQUENCE [LARGE SCALE GENOMIC DNA]</scope>
    <source>
        <strain evidence="4">JCM 18126</strain>
    </source>
</reference>
<feature type="transmembrane region" description="Helical" evidence="2">
    <location>
        <begin position="234"/>
        <end position="256"/>
    </location>
</feature>
<comment type="caution">
    <text evidence="3">The sequence shown here is derived from an EMBL/GenBank/DDBJ whole genome shotgun (WGS) entry which is preliminary data.</text>
</comment>
<sequence length="759" mass="79240">MSGDHSLDGMSDDHDRPDGRQGRRAGGPLRHVVPSGRGTSALENTGSVEQSRARGAGGRGRHARTVMAGGPGCVGQTAVLGVLGLLAAAAGICSLLLAGMAPWASAWLLGLFLLAGPGAAITAHLGVSRAAATALVVPLSTSVVVLVATVPLLLGTWRPRTLLVLLVVAVAASSTAAVQVSRRYGLDVLELVDALLSAVHVPRRAAAPLVLTGIAVTCWAASLPGIRRAGTSDYGLLAAAPWSFRVALVLALAAFVGAVRGGRGAPSVLALLAVVVVWRGATSAAVSVPMYPWTYKHIGVADYVLRNGHLAGDVDIYNQWPGMFAAAAWFSAVSHAGLLQVARFTPLVVHVLLALLVLALARRVGCSWPAASTAGLIAEACNWVGQDYFAPQAVAMLLALAVLLLLLSSRSGVVWWALLPFSALTVTHQLTPYWLAGLAVVLALLRVVRPWWISLVMVLIVVGYLLLHLDYTNRLGLFSGFDVLSNAQSNISSGGSPGRHFTSAAARGTSLALWAAAAGCAIWWWRQSRRRALVLAAAAFSPFPLLAVQNYGGEAIFRVLLYSLAGCALLVGEPCARLLRASWARAASAASALLVLGALALQAYFGTWFVYRVSPVDLAVSERLLEDVPPPAYLSMVSPMWPVRPTGAYVPFAEFDSAFDSPVSGYDPASTGGITTSLAGRDFSTAADLAALDEVVSARSAPTYLIISEQMEVYSDYFGVSPHGSLGRLRAALDASGGWQRVVDEPGVTVFRSPGAAAP</sequence>
<feature type="transmembrane region" description="Helical" evidence="2">
    <location>
        <begin position="555"/>
        <end position="572"/>
    </location>
</feature>
<evidence type="ECO:0000256" key="2">
    <source>
        <dbReference type="SAM" id="Phobius"/>
    </source>
</evidence>
<feature type="region of interest" description="Disordered" evidence="1">
    <location>
        <begin position="1"/>
        <end position="62"/>
    </location>
</feature>
<keyword evidence="4" id="KW-1185">Reference proteome</keyword>
<name>A0ABP9HM46_9ACTN</name>
<feature type="transmembrane region" description="Helical" evidence="2">
    <location>
        <begin position="131"/>
        <end position="154"/>
    </location>
</feature>
<feature type="transmembrane region" description="Helical" evidence="2">
    <location>
        <begin position="430"/>
        <end position="445"/>
    </location>
</feature>
<keyword evidence="2" id="KW-1133">Transmembrane helix</keyword>
<feature type="transmembrane region" description="Helical" evidence="2">
    <location>
        <begin position="161"/>
        <end position="181"/>
    </location>
</feature>
<evidence type="ECO:0000256" key="1">
    <source>
        <dbReference type="SAM" id="MobiDB-lite"/>
    </source>
</evidence>
<protein>
    <submittedName>
        <fullName evidence="3">Uncharacterized protein</fullName>
    </submittedName>
</protein>